<organism evidence="1 2">
    <name type="scientific">Clostridium tagluense</name>
    <dbReference type="NCBI Taxonomy" id="360422"/>
    <lineage>
        <taxon>Bacteria</taxon>
        <taxon>Bacillati</taxon>
        <taxon>Bacillota</taxon>
        <taxon>Clostridia</taxon>
        <taxon>Eubacteriales</taxon>
        <taxon>Clostridiaceae</taxon>
        <taxon>Clostridium</taxon>
    </lineage>
</organism>
<accession>A0A401ULP8</accession>
<dbReference type="OrthoDB" id="1919894at2"/>
<evidence type="ECO:0008006" key="3">
    <source>
        <dbReference type="Google" id="ProtNLM"/>
    </source>
</evidence>
<gene>
    <name evidence="1" type="ORF">Ctaglu_20750</name>
</gene>
<evidence type="ECO:0000313" key="1">
    <source>
        <dbReference type="EMBL" id="GCD10452.1"/>
    </source>
</evidence>
<dbReference type="AlphaFoldDB" id="A0A401ULP8"/>
<keyword evidence="2" id="KW-1185">Reference proteome</keyword>
<name>A0A401ULP8_9CLOT</name>
<reference evidence="1 2" key="1">
    <citation type="submission" date="2018-11" db="EMBL/GenBank/DDBJ databases">
        <title>Genome sequencing and assembly of Clostridium tagluense strain A121.</title>
        <authorList>
            <person name="Murakami T."/>
            <person name="Segawa T."/>
            <person name="Shcherbakova V.A."/>
            <person name="Mori H."/>
            <person name="Yoshimura Y."/>
        </authorList>
    </citation>
    <scope>NUCLEOTIDE SEQUENCE [LARGE SCALE GENOMIC DNA]</scope>
    <source>
        <strain evidence="1 2">A121</strain>
    </source>
</reference>
<protein>
    <recommendedName>
        <fullName evidence="3">Resolvase HTH domain-containing protein</fullName>
    </recommendedName>
</protein>
<proteinExistence type="predicted"/>
<evidence type="ECO:0000313" key="2">
    <source>
        <dbReference type="Proteomes" id="UP000287872"/>
    </source>
</evidence>
<dbReference type="EMBL" id="BHYK01000010">
    <property type="protein sequence ID" value="GCD10452.1"/>
    <property type="molecule type" value="Genomic_DNA"/>
</dbReference>
<dbReference type="RefSeq" id="WP_125001115.1">
    <property type="nucleotide sequence ID" value="NZ_BHYK01000010.1"/>
</dbReference>
<sequence>MKGVPTSKEEIEDILCLYIQGVGVAEISRQTGIPIRTVYNNLKREDVVKRLQEEATFMKTQTRAMLMRDATNYVNNLKDIANKSTDVRSKLKANEVLLAYLIGSPTSNVDVTVNETADNIDNAKDLLKKYRTKTADTTQGIEQE</sequence>
<dbReference type="Proteomes" id="UP000287872">
    <property type="component" value="Unassembled WGS sequence"/>
</dbReference>
<dbReference type="Gene3D" id="1.10.10.60">
    <property type="entry name" value="Homeodomain-like"/>
    <property type="match status" value="1"/>
</dbReference>
<comment type="caution">
    <text evidence="1">The sequence shown here is derived from an EMBL/GenBank/DDBJ whole genome shotgun (WGS) entry which is preliminary data.</text>
</comment>